<dbReference type="NCBIfam" id="TIGR03302">
    <property type="entry name" value="OM_YfiO"/>
    <property type="match status" value="1"/>
</dbReference>
<comment type="caution">
    <text evidence="9">The sequence shown here is derived from an EMBL/GenBank/DDBJ whole genome shotgun (WGS) entry which is preliminary data.</text>
</comment>
<evidence type="ECO:0000256" key="7">
    <source>
        <dbReference type="PROSITE-ProRule" id="PRU00339"/>
    </source>
</evidence>
<sequence>MRIAPLATLIIVLFVSTGCSLLPGQEDETKGWSAQRFYNAAKTAMSEGNYDKAVEYFEGLEARYPFGQYALQSQLEVAYAYYKDGKPEAAIAAANRFIKLNPRNPHVDYAYYLKGIVNFNRNLSFINRFVPTDTSQRDAGAALSSFKDFAELVRRYPESIYAEDARLRMIHLRNNVAMHELQVARYYMKRGAWLAAANRANTVIRKYQRTPAVKPALEMLVIAYDKLGLVELSNDAVRVLALNEKKGAFDIPQTEEEKSLIESAWDYFQLDQN</sequence>
<keyword evidence="1 6" id="KW-0732">Signal</keyword>
<keyword evidence="4 6" id="KW-0998">Cell outer membrane</keyword>
<evidence type="ECO:0000256" key="5">
    <source>
        <dbReference type="ARBA" id="ARBA00023288"/>
    </source>
</evidence>
<dbReference type="GO" id="GO:0043165">
    <property type="term" value="P:Gram-negative-bacterium-type cell outer membrane assembly"/>
    <property type="evidence" value="ECO:0007669"/>
    <property type="project" value="UniProtKB-UniRule"/>
</dbReference>
<organism evidence="9">
    <name type="scientific">Sedimenticola thiotaurini</name>
    <dbReference type="NCBI Taxonomy" id="1543721"/>
    <lineage>
        <taxon>Bacteria</taxon>
        <taxon>Pseudomonadati</taxon>
        <taxon>Pseudomonadota</taxon>
        <taxon>Gammaproteobacteria</taxon>
        <taxon>Chromatiales</taxon>
        <taxon>Sedimenticolaceae</taxon>
        <taxon>Sedimenticola</taxon>
    </lineage>
</organism>
<gene>
    <name evidence="6" type="primary">bamD</name>
    <name evidence="9" type="ORF">ENI96_00120</name>
</gene>
<dbReference type="GO" id="GO:1990063">
    <property type="term" value="C:Bam protein complex"/>
    <property type="evidence" value="ECO:0007669"/>
    <property type="project" value="TreeGrafter"/>
</dbReference>
<dbReference type="CDD" id="cd15830">
    <property type="entry name" value="BamD"/>
    <property type="match status" value="1"/>
</dbReference>
<keyword evidence="5 6" id="KW-0449">Lipoprotein</keyword>
<dbReference type="HAMAP" id="MF_00922">
    <property type="entry name" value="OM_assembly_BamD"/>
    <property type="match status" value="1"/>
</dbReference>
<accession>A0A831W618</accession>
<dbReference type="AlphaFoldDB" id="A0A831W618"/>
<keyword evidence="2 6" id="KW-0472">Membrane</keyword>
<keyword evidence="3 6" id="KW-0564">Palmitate</keyword>
<dbReference type="Pfam" id="PF13525">
    <property type="entry name" value="YfiO"/>
    <property type="match status" value="1"/>
</dbReference>
<comment type="subunit">
    <text evidence="6">Part of the Bam complex.</text>
</comment>
<evidence type="ECO:0000256" key="1">
    <source>
        <dbReference type="ARBA" id="ARBA00022729"/>
    </source>
</evidence>
<feature type="domain" description="Outer membrane lipoprotein BamD-like" evidence="8">
    <location>
        <begin position="34"/>
        <end position="235"/>
    </location>
</feature>
<dbReference type="PANTHER" id="PTHR37423:SF1">
    <property type="entry name" value="OUTER MEMBRANE PROTEIN ASSEMBLY FACTOR BAMD"/>
    <property type="match status" value="1"/>
</dbReference>
<evidence type="ECO:0000259" key="8">
    <source>
        <dbReference type="Pfam" id="PF13525"/>
    </source>
</evidence>
<feature type="repeat" description="TPR" evidence="7">
    <location>
        <begin position="71"/>
        <end position="104"/>
    </location>
</feature>
<dbReference type="PROSITE" id="PS50005">
    <property type="entry name" value="TPR"/>
    <property type="match status" value="1"/>
</dbReference>
<evidence type="ECO:0000256" key="3">
    <source>
        <dbReference type="ARBA" id="ARBA00023139"/>
    </source>
</evidence>
<dbReference type="EMBL" id="DRKP01000005">
    <property type="protein sequence ID" value="HEB94821.1"/>
    <property type="molecule type" value="Genomic_DNA"/>
</dbReference>
<dbReference type="Proteomes" id="UP000886251">
    <property type="component" value="Unassembled WGS sequence"/>
</dbReference>
<dbReference type="SUPFAM" id="SSF48452">
    <property type="entry name" value="TPR-like"/>
    <property type="match status" value="1"/>
</dbReference>
<dbReference type="Gene3D" id="1.25.40.10">
    <property type="entry name" value="Tetratricopeptide repeat domain"/>
    <property type="match status" value="1"/>
</dbReference>
<dbReference type="PANTHER" id="PTHR37423">
    <property type="entry name" value="SOLUBLE LYTIC MUREIN TRANSGLYCOSYLASE-RELATED"/>
    <property type="match status" value="1"/>
</dbReference>
<proteinExistence type="inferred from homology"/>
<dbReference type="GO" id="GO:0051205">
    <property type="term" value="P:protein insertion into membrane"/>
    <property type="evidence" value="ECO:0007669"/>
    <property type="project" value="UniProtKB-UniRule"/>
</dbReference>
<evidence type="ECO:0000313" key="9">
    <source>
        <dbReference type="EMBL" id="HEB94821.1"/>
    </source>
</evidence>
<name>A0A831W618_9GAMM</name>
<evidence type="ECO:0000256" key="4">
    <source>
        <dbReference type="ARBA" id="ARBA00023237"/>
    </source>
</evidence>
<protein>
    <recommendedName>
        <fullName evidence="6">Outer membrane protein assembly factor BamD</fullName>
    </recommendedName>
</protein>
<evidence type="ECO:0000256" key="6">
    <source>
        <dbReference type="HAMAP-Rule" id="MF_00922"/>
    </source>
</evidence>
<dbReference type="InterPro" id="IPR039565">
    <property type="entry name" value="BamD-like"/>
</dbReference>
<dbReference type="InterPro" id="IPR017689">
    <property type="entry name" value="BamD"/>
</dbReference>
<keyword evidence="7" id="KW-0802">TPR repeat</keyword>
<dbReference type="InterPro" id="IPR019734">
    <property type="entry name" value="TPR_rpt"/>
</dbReference>
<comment type="similarity">
    <text evidence="6">Belongs to the BamD family.</text>
</comment>
<comment type="function">
    <text evidence="6">Part of the outer membrane protein assembly complex, which is involved in assembly and insertion of beta-barrel proteins into the outer membrane.</text>
</comment>
<dbReference type="InterPro" id="IPR011990">
    <property type="entry name" value="TPR-like_helical_dom_sf"/>
</dbReference>
<evidence type="ECO:0000256" key="2">
    <source>
        <dbReference type="ARBA" id="ARBA00023136"/>
    </source>
</evidence>
<dbReference type="PROSITE" id="PS51257">
    <property type="entry name" value="PROKAR_LIPOPROTEIN"/>
    <property type="match status" value="1"/>
</dbReference>
<comment type="subcellular location">
    <subcellularLocation>
        <location evidence="6">Cell outer membrane</location>
        <topology evidence="6">Lipid-anchor</topology>
    </subcellularLocation>
</comment>
<reference evidence="9" key="1">
    <citation type="journal article" date="2020" name="mSystems">
        <title>Genome- and Community-Level Interaction Insights into Carbon Utilization and Element Cycling Functions of Hydrothermarchaeota in Hydrothermal Sediment.</title>
        <authorList>
            <person name="Zhou Z."/>
            <person name="Liu Y."/>
            <person name="Xu W."/>
            <person name="Pan J."/>
            <person name="Luo Z.H."/>
            <person name="Li M."/>
        </authorList>
    </citation>
    <scope>NUCLEOTIDE SEQUENCE [LARGE SCALE GENOMIC DNA]</scope>
    <source>
        <strain evidence="9">HyVt-443</strain>
    </source>
</reference>